<gene>
    <name evidence="1" type="ORF">SO802_022869</name>
</gene>
<keyword evidence="2" id="KW-1185">Reference proteome</keyword>
<evidence type="ECO:0000313" key="1">
    <source>
        <dbReference type="EMBL" id="KAK9993166.1"/>
    </source>
</evidence>
<accession>A0AAW2C4L1</accession>
<protein>
    <submittedName>
        <fullName evidence="1">Uncharacterized protein</fullName>
    </submittedName>
</protein>
<dbReference type="AlphaFoldDB" id="A0AAW2C4L1"/>
<reference evidence="1 2" key="1">
    <citation type="submission" date="2024-01" db="EMBL/GenBank/DDBJ databases">
        <title>A telomere-to-telomere, gap-free genome of sweet tea (Lithocarpus litseifolius).</title>
        <authorList>
            <person name="Zhou J."/>
        </authorList>
    </citation>
    <scope>NUCLEOTIDE SEQUENCE [LARGE SCALE GENOMIC DNA]</scope>
    <source>
        <strain evidence="1">Zhou-2022a</strain>
        <tissue evidence="1">Leaf</tissue>
    </source>
</reference>
<dbReference type="Proteomes" id="UP001459277">
    <property type="component" value="Unassembled WGS sequence"/>
</dbReference>
<evidence type="ECO:0000313" key="2">
    <source>
        <dbReference type="Proteomes" id="UP001459277"/>
    </source>
</evidence>
<organism evidence="1 2">
    <name type="scientific">Lithocarpus litseifolius</name>
    <dbReference type="NCBI Taxonomy" id="425828"/>
    <lineage>
        <taxon>Eukaryota</taxon>
        <taxon>Viridiplantae</taxon>
        <taxon>Streptophyta</taxon>
        <taxon>Embryophyta</taxon>
        <taxon>Tracheophyta</taxon>
        <taxon>Spermatophyta</taxon>
        <taxon>Magnoliopsida</taxon>
        <taxon>eudicotyledons</taxon>
        <taxon>Gunneridae</taxon>
        <taxon>Pentapetalae</taxon>
        <taxon>rosids</taxon>
        <taxon>fabids</taxon>
        <taxon>Fagales</taxon>
        <taxon>Fagaceae</taxon>
        <taxon>Lithocarpus</taxon>
    </lineage>
</organism>
<sequence>MQMLEITSSITEVVQILHFFSSHYLYLNEILVSLPYVGPFEHTCCLESLLSVALYLDYRGEDESILDTAGCVGDAPADGEGRNSKFWHGLVCDDKVGGAIKAMPAFYCSAKIFYKYLAFSSKHS</sequence>
<comment type="caution">
    <text evidence="1">The sequence shown here is derived from an EMBL/GenBank/DDBJ whole genome shotgun (WGS) entry which is preliminary data.</text>
</comment>
<proteinExistence type="predicted"/>
<name>A0AAW2C4L1_9ROSI</name>
<dbReference type="EMBL" id="JAZDWU010000008">
    <property type="protein sequence ID" value="KAK9993166.1"/>
    <property type="molecule type" value="Genomic_DNA"/>
</dbReference>